<proteinExistence type="predicted"/>
<evidence type="ECO:0000313" key="1">
    <source>
        <dbReference type="EMBL" id="NUQ88926.1"/>
    </source>
</evidence>
<dbReference type="Proteomes" id="UP000574690">
    <property type="component" value="Unassembled WGS sequence"/>
</dbReference>
<sequence length="91" mass="9995">MPRRPRTLAALIRILHRRLAGHPYAKSAAGHLWMPPGVMILVSLGPPVELHVTYPDGPHIVFRRLVESEHVDNVPSVLDALGVPAATEVTR</sequence>
<protein>
    <submittedName>
        <fullName evidence="1">Uncharacterized protein</fullName>
    </submittedName>
</protein>
<accession>A0A850CAV0</accession>
<name>A0A850CAV0_9ACTN</name>
<dbReference type="EMBL" id="JABFXE010000451">
    <property type="protein sequence ID" value="NUQ88926.1"/>
    <property type="molecule type" value="Genomic_DNA"/>
</dbReference>
<gene>
    <name evidence="1" type="ORF">HOQ43_10740</name>
</gene>
<reference evidence="1 2" key="1">
    <citation type="submission" date="2020-05" db="EMBL/GenBank/DDBJ databases">
        <title>DNA-SIP metagenomic assembled genomes.</title>
        <authorList>
            <person name="Yu J."/>
        </authorList>
    </citation>
    <scope>NUCLEOTIDE SEQUENCE [LARGE SCALE GENOMIC DNA]</scope>
    <source>
        <strain evidence="1">Bin5.27</strain>
    </source>
</reference>
<dbReference type="AlphaFoldDB" id="A0A850CAV0"/>
<evidence type="ECO:0000313" key="2">
    <source>
        <dbReference type="Proteomes" id="UP000574690"/>
    </source>
</evidence>
<organism evidence="1 2">
    <name type="scientific">Glycomyces artemisiae</name>
    <dbReference type="NCBI Taxonomy" id="1076443"/>
    <lineage>
        <taxon>Bacteria</taxon>
        <taxon>Bacillati</taxon>
        <taxon>Actinomycetota</taxon>
        <taxon>Actinomycetes</taxon>
        <taxon>Glycomycetales</taxon>
        <taxon>Glycomycetaceae</taxon>
        <taxon>Glycomyces</taxon>
    </lineage>
</organism>
<comment type="caution">
    <text evidence="1">The sequence shown here is derived from an EMBL/GenBank/DDBJ whole genome shotgun (WGS) entry which is preliminary data.</text>
</comment>